<comment type="function">
    <text evidence="4">Participates in the assembly of the infectious particles by decorating the outer surface of the capsid shell and thus forming a layer between the capsid and the tegument. Complexes composed of the major capsid protein and small capsomere-interacting protein/SCP assemble together in the host cytoplasm and are translocated to the nucleus, where they accumulate and participate in capsid assembly.</text>
</comment>
<protein>
    <recommendedName>
        <fullName evidence="4">Small capsomere-interacting protein</fullName>
    </recommendedName>
</protein>
<keyword evidence="2 4" id="KW-1048">Host nucleus</keyword>
<evidence type="ECO:0000256" key="5">
    <source>
        <dbReference type="SAM" id="MobiDB-lite"/>
    </source>
</evidence>
<accession>Q9E1Z3</accession>
<dbReference type="Pfam" id="PF04496">
    <property type="entry name" value="Herpes_UL35"/>
    <property type="match status" value="1"/>
</dbReference>
<evidence type="ECO:0000256" key="4">
    <source>
        <dbReference type="HAMAP-Rule" id="MF_04020"/>
    </source>
</evidence>
<organismHost>
    <name type="scientific">Chlorocebus aethiops</name>
    <name type="common">Green monkey</name>
    <name type="synonym">Cercopithecus aethiops</name>
    <dbReference type="NCBI Taxonomy" id="9534"/>
</organismHost>
<keyword evidence="1 4" id="KW-0167">Capsid protein</keyword>
<organism evidence="6 7">
    <name type="scientific">Cercopithecine herpesvirus 9 (strain DHV)</name>
    <name type="common">CeHV-9</name>
    <name type="synonym">Simian varicella virus</name>
    <dbReference type="NCBI Taxonomy" id="36348"/>
    <lineage>
        <taxon>Viruses</taxon>
        <taxon>Duplodnaviria</taxon>
        <taxon>Heunggongvirae</taxon>
        <taxon>Peploviricota</taxon>
        <taxon>Herviviricetes</taxon>
        <taxon>Herpesvirales</taxon>
        <taxon>Orthoherpesviridae</taxon>
        <taxon>Alphaherpesvirinae</taxon>
        <taxon>Varicellovirus</taxon>
        <taxon>Varicellovirus cercopithecinealpha9</taxon>
    </lineage>
</organism>
<dbReference type="Proteomes" id="UP000159358">
    <property type="component" value="Segment"/>
</dbReference>
<keyword evidence="7" id="KW-1185">Reference proteome</keyword>
<dbReference type="InterPro" id="IPR007584">
    <property type="entry name" value="Herpes_UL35"/>
</dbReference>
<feature type="region of interest" description="Disordered" evidence="5">
    <location>
        <begin position="123"/>
        <end position="142"/>
    </location>
</feature>
<dbReference type="KEGG" id="vg:920524"/>
<dbReference type="GO" id="GO:0016032">
    <property type="term" value="P:viral process"/>
    <property type="evidence" value="ECO:0007669"/>
    <property type="project" value="UniProtKB-UniRule"/>
</dbReference>
<gene>
    <name evidence="4" type="primary">SCP</name>
</gene>
<reference evidence="6 7" key="1">
    <citation type="journal article" date="2001" name="Virology">
        <title>The DNA sequence of the simian varicella virus genome.</title>
        <authorList>
            <person name="Gray W.L."/>
            <person name="Starnes H.B."/>
            <person name="White M.W."/>
            <person name="Mahalingam R."/>
        </authorList>
    </citation>
    <scope>NUCLEOTIDE SEQUENCE [LARGE SCALE GENOMIC DNA]</scope>
</reference>
<evidence type="ECO:0000313" key="7">
    <source>
        <dbReference type="Proteomes" id="UP000159358"/>
    </source>
</evidence>
<dbReference type="EMBL" id="AF275348">
    <property type="protein sequence ID" value="AAG27196.1"/>
    <property type="molecule type" value="Genomic_DNA"/>
</dbReference>
<feature type="region of interest" description="Disordered" evidence="5">
    <location>
        <begin position="166"/>
        <end position="228"/>
    </location>
</feature>
<feature type="compositionally biased region" description="Polar residues" evidence="5">
    <location>
        <begin position="166"/>
        <end position="211"/>
    </location>
</feature>
<dbReference type="GO" id="GO:0042025">
    <property type="term" value="C:host cell nucleus"/>
    <property type="evidence" value="ECO:0007669"/>
    <property type="project" value="UniProtKB-SubCell"/>
</dbReference>
<evidence type="ECO:0000313" key="6">
    <source>
        <dbReference type="EMBL" id="AAG27196.1"/>
    </source>
</evidence>
<keyword evidence="3 4" id="KW-0946">Virion</keyword>
<comment type="subcellular location">
    <subcellularLocation>
        <location evidence="4">Virion</location>
    </subcellularLocation>
    <subcellularLocation>
        <location evidence="4">Host nucleus</location>
    </subcellularLocation>
</comment>
<comment type="subunit">
    <text evidence="4">Interacts with the major capsid protein/MCP.</text>
</comment>
<sequence length="228" mass="23611">MTQSTSSRAHFDPSVPGTFSVDAIAANSPVALLQLVNASGPVISGVRFDIGHIRSIYTVGAAAAAARSRVNHNVNTIRRTAMFAETDAMTWLRPTVGLKRTFNPRIVRPQVSVINSQANIIQESTNSVSQQPPPSNQAVHSHVSILPSSTSQHSNQVNANIPAQSTQVTAPGQSDQQSGQPAVSAQATVANTGVSAQATVANTSGSQSKAQPASGGQGSGTPRSSRRV</sequence>
<name>Q9E1Z3_CHV9D</name>
<comment type="similarity">
    <text evidence="4">Belongs to the herpesviridae small capsomere-interacting protein family.</text>
</comment>
<evidence type="ECO:0000256" key="1">
    <source>
        <dbReference type="ARBA" id="ARBA00022561"/>
    </source>
</evidence>
<proteinExistence type="inferred from homology"/>
<dbReference type="HAMAP" id="MF_04020">
    <property type="entry name" value="HSV_SCP_alphahv"/>
    <property type="match status" value="1"/>
</dbReference>
<evidence type="ECO:0000256" key="2">
    <source>
        <dbReference type="ARBA" id="ARBA00022562"/>
    </source>
</evidence>
<evidence type="ECO:0000256" key="3">
    <source>
        <dbReference type="ARBA" id="ARBA00022844"/>
    </source>
</evidence>
<dbReference type="GO" id="GO:0019028">
    <property type="term" value="C:viral capsid"/>
    <property type="evidence" value="ECO:0007669"/>
    <property type="project" value="UniProtKB-UniRule"/>
</dbReference>